<proteinExistence type="predicted"/>
<feature type="non-terminal residue" evidence="1">
    <location>
        <position position="30"/>
    </location>
</feature>
<comment type="caution">
    <text evidence="1">The sequence shown here is derived from an EMBL/GenBank/DDBJ whole genome shotgun (WGS) entry which is preliminary data.</text>
</comment>
<sequence>MAEGNDANAVLTMATTCDDSVKNEEWYLDS</sequence>
<accession>A0A392V425</accession>
<reference evidence="1 2" key="1">
    <citation type="journal article" date="2018" name="Front. Plant Sci.">
        <title>Red Clover (Trifolium pratense) and Zigzag Clover (T. medium) - A Picture of Genomic Similarities and Differences.</title>
        <authorList>
            <person name="Dluhosova J."/>
            <person name="Istvanek J."/>
            <person name="Nedelnik J."/>
            <person name="Repkova J."/>
        </authorList>
    </citation>
    <scope>NUCLEOTIDE SEQUENCE [LARGE SCALE GENOMIC DNA]</scope>
    <source>
        <strain evidence="2">cv. 10/8</strain>
        <tissue evidence="1">Leaf</tissue>
    </source>
</reference>
<protein>
    <submittedName>
        <fullName evidence="1">Uncharacterized protein</fullName>
    </submittedName>
</protein>
<evidence type="ECO:0000313" key="2">
    <source>
        <dbReference type="Proteomes" id="UP000265520"/>
    </source>
</evidence>
<organism evidence="1 2">
    <name type="scientific">Trifolium medium</name>
    <dbReference type="NCBI Taxonomy" id="97028"/>
    <lineage>
        <taxon>Eukaryota</taxon>
        <taxon>Viridiplantae</taxon>
        <taxon>Streptophyta</taxon>
        <taxon>Embryophyta</taxon>
        <taxon>Tracheophyta</taxon>
        <taxon>Spermatophyta</taxon>
        <taxon>Magnoliopsida</taxon>
        <taxon>eudicotyledons</taxon>
        <taxon>Gunneridae</taxon>
        <taxon>Pentapetalae</taxon>
        <taxon>rosids</taxon>
        <taxon>fabids</taxon>
        <taxon>Fabales</taxon>
        <taxon>Fabaceae</taxon>
        <taxon>Papilionoideae</taxon>
        <taxon>50 kb inversion clade</taxon>
        <taxon>NPAAA clade</taxon>
        <taxon>Hologalegina</taxon>
        <taxon>IRL clade</taxon>
        <taxon>Trifolieae</taxon>
        <taxon>Trifolium</taxon>
    </lineage>
</organism>
<dbReference type="Proteomes" id="UP000265520">
    <property type="component" value="Unassembled WGS sequence"/>
</dbReference>
<name>A0A392V425_9FABA</name>
<evidence type="ECO:0000313" key="1">
    <source>
        <dbReference type="EMBL" id="MCI81180.1"/>
    </source>
</evidence>
<dbReference type="EMBL" id="LXQA011012761">
    <property type="protein sequence ID" value="MCI81180.1"/>
    <property type="molecule type" value="Genomic_DNA"/>
</dbReference>
<dbReference type="AlphaFoldDB" id="A0A392V425"/>
<keyword evidence="2" id="KW-1185">Reference proteome</keyword>